<gene>
    <name evidence="3" type="ORF">NEMBOFW57_005384</name>
</gene>
<evidence type="ECO:0000313" key="4">
    <source>
        <dbReference type="Proteomes" id="UP001197093"/>
    </source>
</evidence>
<dbReference type="InterPro" id="IPR016624">
    <property type="entry name" value="UCP014753"/>
</dbReference>
<organism evidence="3 4">
    <name type="scientific">Staphylotrichum longicolle</name>
    <dbReference type="NCBI Taxonomy" id="669026"/>
    <lineage>
        <taxon>Eukaryota</taxon>
        <taxon>Fungi</taxon>
        <taxon>Dikarya</taxon>
        <taxon>Ascomycota</taxon>
        <taxon>Pezizomycotina</taxon>
        <taxon>Sordariomycetes</taxon>
        <taxon>Sordariomycetidae</taxon>
        <taxon>Sordariales</taxon>
        <taxon>Chaetomiaceae</taxon>
        <taxon>Staphylotrichum</taxon>
    </lineage>
</organism>
<evidence type="ECO:0000313" key="3">
    <source>
        <dbReference type="EMBL" id="KAG7289023.1"/>
    </source>
</evidence>
<name>A0AAD4I1G0_9PEZI</name>
<comment type="caution">
    <text evidence="3">The sequence shown here is derived from an EMBL/GenBank/DDBJ whole genome shotgun (WGS) entry which is preliminary data.</text>
</comment>
<proteinExistence type="predicted"/>
<dbReference type="PANTHER" id="PTHR35339:SF4">
    <property type="entry name" value="LINALOOL DEHYDRATASE_ISOMERASE DOMAIN-CONTAINING PROTEIN"/>
    <property type="match status" value="1"/>
</dbReference>
<sequence>MRGGNTIRPKGTKNPSSKRDGSPTRGLHRLVLGYDAAHPFSTIPLSDRGSVQALLRALLDPLEPFFSPLKARIRCPGATAVRFDQTASEVEGICRPLWGLACLLAGGGSYRGTQWWIDGIRAGTDPDGKEYWGYPRDNDQRMVEMCPLGFALAVAPEIWEGLSDKERGNVEGWLGNSINEKK</sequence>
<dbReference type="EMBL" id="JAHCVI010000002">
    <property type="protein sequence ID" value="KAG7289023.1"/>
    <property type="molecule type" value="Genomic_DNA"/>
</dbReference>
<keyword evidence="4" id="KW-1185">Reference proteome</keyword>
<feature type="domain" description="DUF2264" evidence="2">
    <location>
        <begin position="47"/>
        <end position="181"/>
    </location>
</feature>
<accession>A0AAD4I1G0</accession>
<feature type="region of interest" description="Disordered" evidence="1">
    <location>
        <begin position="1"/>
        <end position="24"/>
    </location>
</feature>
<dbReference type="Pfam" id="PF10022">
    <property type="entry name" value="DUF2264"/>
    <property type="match status" value="1"/>
</dbReference>
<dbReference type="InterPro" id="IPR049349">
    <property type="entry name" value="DUF2264_N"/>
</dbReference>
<evidence type="ECO:0000256" key="1">
    <source>
        <dbReference type="SAM" id="MobiDB-lite"/>
    </source>
</evidence>
<dbReference type="PANTHER" id="PTHR35339">
    <property type="entry name" value="LINALOOL DEHYDRATASE_ISOMERASE DOMAIN-CONTAINING PROTEIN"/>
    <property type="match status" value="1"/>
</dbReference>
<reference evidence="3" key="1">
    <citation type="submission" date="2023-02" db="EMBL/GenBank/DDBJ databases">
        <authorList>
            <person name="Palmer J.M."/>
        </authorList>
    </citation>
    <scope>NUCLEOTIDE SEQUENCE</scope>
    <source>
        <strain evidence="3">FW57</strain>
    </source>
</reference>
<dbReference type="Proteomes" id="UP001197093">
    <property type="component" value="Unassembled WGS sequence"/>
</dbReference>
<evidence type="ECO:0000259" key="2">
    <source>
        <dbReference type="Pfam" id="PF10022"/>
    </source>
</evidence>
<protein>
    <recommendedName>
        <fullName evidence="2">DUF2264 domain-containing protein</fullName>
    </recommendedName>
</protein>
<dbReference type="AlphaFoldDB" id="A0AAD4I1G0"/>